<dbReference type="InterPro" id="IPR018312">
    <property type="entry name" value="Chromosome_initiator_DnaA_CS"/>
</dbReference>
<dbReference type="PRINTS" id="PR00051">
    <property type="entry name" value="DNAA"/>
</dbReference>
<dbReference type="GO" id="GO:0005524">
    <property type="term" value="F:ATP binding"/>
    <property type="evidence" value="ECO:0007669"/>
    <property type="project" value="UniProtKB-KW"/>
</dbReference>
<feature type="domain" description="Chromosomal replication initiator DnaA C-terminal" evidence="11">
    <location>
        <begin position="1064"/>
        <end position="1132"/>
    </location>
</feature>
<dbReference type="InterPro" id="IPR013317">
    <property type="entry name" value="DnaA_dom"/>
</dbReference>
<dbReference type="PANTHER" id="PTHR30050:SF2">
    <property type="entry name" value="CHROMOSOMAL REPLICATION INITIATOR PROTEIN DNAA"/>
    <property type="match status" value="1"/>
</dbReference>
<dbReference type="EMBL" id="DXEV01000137">
    <property type="protein sequence ID" value="HIX57164.1"/>
    <property type="molecule type" value="Genomic_DNA"/>
</dbReference>
<keyword evidence="1" id="KW-0963">Cytoplasm</keyword>
<evidence type="ECO:0000256" key="4">
    <source>
        <dbReference type="ARBA" id="ARBA00022840"/>
    </source>
</evidence>
<feature type="region of interest" description="Disordered" evidence="9">
    <location>
        <begin position="649"/>
        <end position="683"/>
    </location>
</feature>
<dbReference type="GO" id="GO:0005886">
    <property type="term" value="C:plasma membrane"/>
    <property type="evidence" value="ECO:0007669"/>
    <property type="project" value="TreeGrafter"/>
</dbReference>
<reference evidence="12" key="2">
    <citation type="submission" date="2021-04" db="EMBL/GenBank/DDBJ databases">
        <authorList>
            <person name="Gilroy R."/>
        </authorList>
    </citation>
    <scope>NUCLEOTIDE SEQUENCE</scope>
    <source>
        <strain evidence="12">USASDec5-558</strain>
    </source>
</reference>
<evidence type="ECO:0000256" key="5">
    <source>
        <dbReference type="ARBA" id="ARBA00023121"/>
    </source>
</evidence>
<evidence type="ECO:0000256" key="2">
    <source>
        <dbReference type="ARBA" id="ARBA00022705"/>
    </source>
</evidence>
<dbReference type="SMART" id="SM00382">
    <property type="entry name" value="AAA"/>
    <property type="match status" value="1"/>
</dbReference>
<dbReference type="InterPro" id="IPR027417">
    <property type="entry name" value="P-loop_NTPase"/>
</dbReference>
<dbReference type="InterPro" id="IPR020591">
    <property type="entry name" value="Chromosome_initiator_DnaA-like"/>
</dbReference>
<comment type="caution">
    <text evidence="12">The sequence shown here is derived from an EMBL/GenBank/DDBJ whole genome shotgun (WGS) entry which is preliminary data.</text>
</comment>
<evidence type="ECO:0000313" key="13">
    <source>
        <dbReference type="Proteomes" id="UP000886829"/>
    </source>
</evidence>
<dbReference type="GO" id="GO:0006270">
    <property type="term" value="P:DNA replication initiation"/>
    <property type="evidence" value="ECO:0007669"/>
    <property type="project" value="InterPro"/>
</dbReference>
<feature type="domain" description="AAA+ ATPase" evidence="10">
    <location>
        <begin position="841"/>
        <end position="985"/>
    </location>
</feature>
<dbReference type="PROSITE" id="PS01008">
    <property type="entry name" value="DNAA"/>
    <property type="match status" value="1"/>
</dbReference>
<evidence type="ECO:0000256" key="9">
    <source>
        <dbReference type="SAM" id="MobiDB-lite"/>
    </source>
</evidence>
<dbReference type="InterPro" id="IPR003593">
    <property type="entry name" value="AAA+_ATPase"/>
</dbReference>
<evidence type="ECO:0000259" key="11">
    <source>
        <dbReference type="SMART" id="SM00760"/>
    </source>
</evidence>
<evidence type="ECO:0000313" key="12">
    <source>
        <dbReference type="EMBL" id="HIX57164.1"/>
    </source>
</evidence>
<dbReference type="CDD" id="cd06571">
    <property type="entry name" value="Bac_DnaA_C"/>
    <property type="match status" value="1"/>
</dbReference>
<evidence type="ECO:0000259" key="10">
    <source>
        <dbReference type="SMART" id="SM00382"/>
    </source>
</evidence>
<evidence type="ECO:0000256" key="1">
    <source>
        <dbReference type="ARBA" id="ARBA00022490"/>
    </source>
</evidence>
<dbReference type="GO" id="GO:0006275">
    <property type="term" value="P:regulation of DNA replication"/>
    <property type="evidence" value="ECO:0007669"/>
    <property type="project" value="InterPro"/>
</dbReference>
<dbReference type="SMART" id="SM00760">
    <property type="entry name" value="Bac_DnaA_C"/>
    <property type="match status" value="1"/>
</dbReference>
<evidence type="ECO:0000256" key="8">
    <source>
        <dbReference type="RuleBase" id="RU004227"/>
    </source>
</evidence>
<dbReference type="Gene3D" id="3.40.50.300">
    <property type="entry name" value="P-loop containing nucleotide triphosphate hydrolases"/>
    <property type="match status" value="1"/>
</dbReference>
<dbReference type="GO" id="GO:0003688">
    <property type="term" value="F:DNA replication origin binding"/>
    <property type="evidence" value="ECO:0007669"/>
    <property type="project" value="InterPro"/>
</dbReference>
<dbReference type="SUPFAM" id="SSF52540">
    <property type="entry name" value="P-loop containing nucleoside triphosphate hydrolases"/>
    <property type="match status" value="1"/>
</dbReference>
<dbReference type="SUPFAM" id="SSF48295">
    <property type="entry name" value="TrpR-like"/>
    <property type="match status" value="1"/>
</dbReference>
<dbReference type="CDD" id="cd00009">
    <property type="entry name" value="AAA"/>
    <property type="match status" value="1"/>
</dbReference>
<keyword evidence="3 7" id="KW-0547">Nucleotide-binding</keyword>
<keyword evidence="5" id="KW-0446">Lipid-binding</keyword>
<gene>
    <name evidence="12" type="ORF">H9850_06800</name>
</gene>
<keyword evidence="6 7" id="KW-0238">DNA-binding</keyword>
<dbReference type="InterPro" id="IPR013159">
    <property type="entry name" value="DnaA_C"/>
</dbReference>
<dbReference type="Proteomes" id="UP000886829">
    <property type="component" value="Unassembled WGS sequence"/>
</dbReference>
<name>A0A9D1WDE8_9GAMM</name>
<accession>A0A9D1WDE8</accession>
<sequence>VAANVAVAVAGGLEQPMAQNSQMALAQKCCSDRSPVESGVTANVAVAVAGLQQEAVTNSSSVENCSERTVSVASTSAVEEQAAVLTAPMPSEAQVGSAGVAQMPEAAVPATTQPETMQSHVSPVQAETAPVQVNVAGGVDRAQGLMQANSVVQGTVVAPYPTAGAGATVVVPADQASAVEAAEQMLPAAQLAAVQQGGQMADQSLAAAASPLPANSLPRAGSPVVQVMPAEHNQAMSAQFGETQKPVAELQGAPVMENGSGVDRLNAARMNSVRALDMAIPELQQLAQSTRHGAALAAAHAHGMSHNAAAQAGCGVALNQSQGFAQGQGQAQGFGADQMVMPVQGETNSWQSFNPEFAQSQAQSPAQFDAGSFVSTQGGADRSVVSPEQNQGFAQREPFMSAGDAVMNSGAFESSNMQPMAPTGQAQLHLQTEFGAPASFCNTQSFGNVPSMGERAQFGAPSATSGQGDGYMSAPNNGGLNEPSGVVVNNVAAAQFNASRPATAAVEAAATPEAMPQEAAFDRAAAFAGNNSFAQPSAQDGFGAQGQQYQQGPQAQFGPQAPMGQQGPMGPQGPQGPQGFGAGADVEMDPDLTPEEIELMRAKAEKAAKCKVRALATAKAQALANNIPSPPVDFVTPLPTKEETLVPLNGGYVISSPPRRDRKPKPDYEQPMSASHAANMAAGNAQVSAGRALVPTANVGRELLPSAAQGWRSGYGNGGYSGNNGGFNGAAEGMSYEDLQAGRGADGHAAKRLKTVWVNGQPQQVEVWEELDLPRSAYNDPRTGRSLNTKPIDPSQVFAKCKHLTLMPDMTFERFICGPQENIQGMVQALRDAAVSPGAPSHNPIFLHGISGAGKSHLVQGLIHELMLVHPKLKIGYFSASDFVKYYVSQVSNMQQVHYSPEQVYFTQSFTNYDVLVMEDIQHLARANKSRLAFADIVAQILDMPGKMLVCTSDRNTERLFGMNFEQSLISRMCSGLTFEVPAPERNVRWEVVKRFMEERGYKVSDGGANCICATIGTDIREILGVLKTVCATPLRVDELGFADFTELVNRLDNFKKVAGPKLTLGLIQKSVAQYFGISVEEMLSPTKKRKVSLARAFAMLLARERLELSLHDIGVAFNKDHSSVYEAVERLRERCRSNTELQTTYLTFQSQFLP</sequence>
<reference evidence="12" key="1">
    <citation type="journal article" date="2021" name="PeerJ">
        <title>Extensive microbial diversity within the chicken gut microbiome revealed by metagenomics and culture.</title>
        <authorList>
            <person name="Gilroy R."/>
            <person name="Ravi A."/>
            <person name="Getino M."/>
            <person name="Pursley I."/>
            <person name="Horton D.L."/>
            <person name="Alikhan N.F."/>
            <person name="Baker D."/>
            <person name="Gharbi K."/>
            <person name="Hall N."/>
            <person name="Watson M."/>
            <person name="Adriaenssens E.M."/>
            <person name="Foster-Nyarko E."/>
            <person name="Jarju S."/>
            <person name="Secka A."/>
            <person name="Antonio M."/>
            <person name="Oren A."/>
            <person name="Chaudhuri R.R."/>
            <person name="La Ragione R."/>
            <person name="Hildebrand F."/>
            <person name="Pallen M.J."/>
        </authorList>
    </citation>
    <scope>NUCLEOTIDE SEQUENCE</scope>
    <source>
        <strain evidence="12">USASDec5-558</strain>
    </source>
</reference>
<dbReference type="Gene3D" id="1.10.1750.10">
    <property type="match status" value="1"/>
</dbReference>
<proteinExistence type="inferred from homology"/>
<protein>
    <recommendedName>
        <fullName evidence="7">Chromosomal replication initiator protein DnaA</fullName>
    </recommendedName>
</protein>
<evidence type="ECO:0000256" key="7">
    <source>
        <dbReference type="RuleBase" id="RU000577"/>
    </source>
</evidence>
<dbReference type="GO" id="GO:0008289">
    <property type="term" value="F:lipid binding"/>
    <property type="evidence" value="ECO:0007669"/>
    <property type="project" value="UniProtKB-KW"/>
</dbReference>
<feature type="non-terminal residue" evidence="12">
    <location>
        <position position="1"/>
    </location>
</feature>
<feature type="compositionally biased region" description="Low complexity" evidence="9">
    <location>
        <begin position="673"/>
        <end position="683"/>
    </location>
</feature>
<feature type="compositionally biased region" description="Low complexity" evidence="9">
    <location>
        <begin position="541"/>
        <end position="569"/>
    </location>
</feature>
<dbReference type="Pfam" id="PF08299">
    <property type="entry name" value="Bac_DnaA_C"/>
    <property type="match status" value="1"/>
</dbReference>
<comment type="function">
    <text evidence="7">Plays an essential role in the initiation and regulation of chromosomal replication. ATP-DnaA binds to the origin of replication (oriC) to initiate formation of the DNA replication initiation complex once per cell cycle. Binds the DnaA box (a 9 base pair repeat at the origin) and separates the double-stranded (ds)DNA. Forms a right-handed helical filament on oriC DNA; dsDNA binds to the exterior of the filament while single-stranded (ss)DNA is stabiized in the filament's interior. The ATP-DnaA-oriC complex binds and stabilizes one strand of the AT-rich DNA unwinding element (DUE), permitting loading of DNA polymerase. After initiation quickly degrades to an ADP-DnaA complex that is not apt for DNA replication. Binds acidic phospholipids.</text>
</comment>
<organism evidence="12 13">
    <name type="scientific">Candidatus Anaerobiospirillum pullistercoris</name>
    <dbReference type="NCBI Taxonomy" id="2838452"/>
    <lineage>
        <taxon>Bacteria</taxon>
        <taxon>Pseudomonadati</taxon>
        <taxon>Pseudomonadota</taxon>
        <taxon>Gammaproteobacteria</taxon>
        <taxon>Aeromonadales</taxon>
        <taxon>Succinivibrionaceae</taxon>
        <taxon>Anaerobiospirillum</taxon>
    </lineage>
</organism>
<evidence type="ECO:0000256" key="3">
    <source>
        <dbReference type="ARBA" id="ARBA00022741"/>
    </source>
</evidence>
<comment type="similarity">
    <text evidence="8">Belongs to the DnaA family.</text>
</comment>
<dbReference type="AlphaFoldDB" id="A0A9D1WDE8"/>
<dbReference type="Pfam" id="PF00308">
    <property type="entry name" value="Bac_DnaA"/>
    <property type="match status" value="1"/>
</dbReference>
<evidence type="ECO:0000256" key="6">
    <source>
        <dbReference type="ARBA" id="ARBA00023125"/>
    </source>
</evidence>
<dbReference type="PANTHER" id="PTHR30050">
    <property type="entry name" value="CHROMOSOMAL REPLICATION INITIATOR PROTEIN DNAA"/>
    <property type="match status" value="1"/>
</dbReference>
<keyword evidence="2 7" id="KW-0235">DNA replication</keyword>
<keyword evidence="4 7" id="KW-0067">ATP-binding</keyword>
<dbReference type="InterPro" id="IPR010921">
    <property type="entry name" value="Trp_repressor/repl_initiator"/>
</dbReference>
<feature type="region of interest" description="Disordered" evidence="9">
    <location>
        <begin position="532"/>
        <end position="587"/>
    </location>
</feature>